<evidence type="ECO:0000256" key="15">
    <source>
        <dbReference type="HAMAP-Rule" id="MF_01690"/>
    </source>
</evidence>
<dbReference type="NCBIfam" id="NF009557">
    <property type="entry name" value="PRK13009.1"/>
    <property type="match status" value="1"/>
</dbReference>
<feature type="binding site" evidence="15">
    <location>
        <position position="96"/>
    </location>
    <ligand>
        <name>Zn(2+)</name>
        <dbReference type="ChEBI" id="CHEBI:29105"/>
        <label>2</label>
    </ligand>
</feature>
<dbReference type="HAMAP" id="MF_01690">
    <property type="entry name" value="DapE"/>
    <property type="match status" value="1"/>
</dbReference>
<feature type="binding site" evidence="15">
    <location>
        <position position="346"/>
    </location>
    <ligand>
        <name>Zn(2+)</name>
        <dbReference type="ChEBI" id="CHEBI:29105"/>
        <label>2</label>
    </ligand>
</feature>
<keyword evidence="9 15" id="KW-0862">Zinc</keyword>
<evidence type="ECO:0000313" key="18">
    <source>
        <dbReference type="Proteomes" id="UP000318710"/>
    </source>
</evidence>
<dbReference type="GO" id="GO:0008270">
    <property type="term" value="F:zinc ion binding"/>
    <property type="evidence" value="ECO:0007669"/>
    <property type="project" value="UniProtKB-UniRule"/>
</dbReference>
<comment type="catalytic activity">
    <reaction evidence="14 15">
        <text>N-succinyl-(2S,6S)-2,6-diaminopimelate + H2O = (2S,6S)-2,6-diaminopimelate + succinate</text>
        <dbReference type="Rhea" id="RHEA:22608"/>
        <dbReference type="ChEBI" id="CHEBI:15377"/>
        <dbReference type="ChEBI" id="CHEBI:30031"/>
        <dbReference type="ChEBI" id="CHEBI:57609"/>
        <dbReference type="ChEBI" id="CHEBI:58087"/>
        <dbReference type="EC" id="3.5.1.18"/>
    </reaction>
</comment>
<dbReference type="PANTHER" id="PTHR43808:SF31">
    <property type="entry name" value="N-ACETYL-L-CITRULLINE DEACETYLASE"/>
    <property type="match status" value="1"/>
</dbReference>
<feature type="binding site" evidence="15">
    <location>
        <position position="63"/>
    </location>
    <ligand>
        <name>Zn(2+)</name>
        <dbReference type="ChEBI" id="CHEBI:29105"/>
        <label>1</label>
    </ligand>
</feature>
<evidence type="ECO:0000256" key="4">
    <source>
        <dbReference type="ARBA" id="ARBA00011921"/>
    </source>
</evidence>
<dbReference type="Pfam" id="PF07687">
    <property type="entry name" value="M20_dimer"/>
    <property type="match status" value="1"/>
</dbReference>
<dbReference type="GO" id="GO:0006526">
    <property type="term" value="P:L-arginine biosynthetic process"/>
    <property type="evidence" value="ECO:0007669"/>
    <property type="project" value="TreeGrafter"/>
</dbReference>
<sequence>MIKLLQRLIRIKSISPSDMGCFDLIEDELNKLNFKCKRINYQNVENLYATIGNSGKLFCYLGHTDVVPSGPEDKWSYPPFSATIDGDFLYGRGAADMKSSVAAFVEAAKDFINANEKLNFKLAILLTSNEEGTSKDGFIDKIIEKMIEDNEIIDFCLVGEPTSSEKVADCARIGRRGSLGGCLKIFGKQGHVAYPEKVINPILLSGDLISKLKNKVWDDGNEAFDPTSFQISNISSGTGAHNVVPGELELTFNFRFSTESTEDSLKFEFESILKDLELDYELSWDLNGNPYYTKDNFFKDIVCDSSEEITGYKPELNAKGGTSDGRFVAAMNTEIVELGPVNKSIHQIDERVSVIDLWKLKDIYEKILINLNQSL</sequence>
<keyword evidence="7 15" id="KW-0479">Metal-binding</keyword>
<evidence type="ECO:0000256" key="11">
    <source>
        <dbReference type="ARBA" id="ARBA00023154"/>
    </source>
</evidence>
<evidence type="ECO:0000256" key="12">
    <source>
        <dbReference type="ARBA" id="ARBA00023285"/>
    </source>
</evidence>
<dbReference type="GO" id="GO:0008777">
    <property type="term" value="F:acetylornithine deacetylase activity"/>
    <property type="evidence" value="ECO:0007669"/>
    <property type="project" value="TreeGrafter"/>
</dbReference>
<feature type="binding site" evidence="15">
    <location>
        <position position="131"/>
    </location>
    <ligand>
        <name>Zn(2+)</name>
        <dbReference type="ChEBI" id="CHEBI:29105"/>
        <label>2</label>
    </ligand>
</feature>
<evidence type="ECO:0000256" key="5">
    <source>
        <dbReference type="ARBA" id="ARBA00022391"/>
    </source>
</evidence>
<dbReference type="InterPro" id="IPR011650">
    <property type="entry name" value="Peptidase_M20_dimer"/>
</dbReference>
<dbReference type="Pfam" id="PF01546">
    <property type="entry name" value="Peptidase_M20"/>
    <property type="match status" value="1"/>
</dbReference>
<evidence type="ECO:0000256" key="6">
    <source>
        <dbReference type="ARBA" id="ARBA00022605"/>
    </source>
</evidence>
<feature type="active site" evidence="15">
    <location>
        <position position="65"/>
    </location>
</feature>
<evidence type="ECO:0000256" key="13">
    <source>
        <dbReference type="ARBA" id="ARBA00031891"/>
    </source>
</evidence>
<protein>
    <recommendedName>
        <fullName evidence="5 15">Succinyl-diaminopimelate desuccinylase</fullName>
        <shortName evidence="15">SDAP desuccinylase</shortName>
        <ecNumber evidence="4 15">3.5.1.18</ecNumber>
    </recommendedName>
    <alternativeName>
        <fullName evidence="13 15">N-succinyl-LL-2,6-diaminoheptanedioate amidohydrolase</fullName>
    </alternativeName>
</protein>
<feature type="binding site" evidence="15">
    <location>
        <position position="96"/>
    </location>
    <ligand>
        <name>Zn(2+)</name>
        <dbReference type="ChEBI" id="CHEBI:29105"/>
        <label>1</label>
    </ligand>
</feature>
<evidence type="ECO:0000256" key="8">
    <source>
        <dbReference type="ARBA" id="ARBA00022801"/>
    </source>
</evidence>
<evidence type="ECO:0000313" key="17">
    <source>
        <dbReference type="EMBL" id="RZO28049.1"/>
    </source>
</evidence>
<dbReference type="InterPro" id="IPR005941">
    <property type="entry name" value="DapE_proteobac"/>
</dbReference>
<dbReference type="UniPathway" id="UPA00034">
    <property type="reaction ID" value="UER00021"/>
</dbReference>
<reference evidence="17 18" key="1">
    <citation type="submission" date="2019-02" db="EMBL/GenBank/DDBJ databases">
        <title>Prokaryotic population dynamics and viral predation in marine succession experiment using metagenomics: the confinement effect.</title>
        <authorList>
            <person name="Haro-Moreno J.M."/>
            <person name="Rodriguez-Valera F."/>
            <person name="Lopez-Perez M."/>
        </authorList>
    </citation>
    <scope>NUCLEOTIDE SEQUENCE [LARGE SCALE GENOMIC DNA]</scope>
    <source>
        <strain evidence="17">MED-G160</strain>
    </source>
</reference>
<comment type="cofactor">
    <cofactor evidence="15">
        <name>Zn(2+)</name>
        <dbReference type="ChEBI" id="CHEBI:29105"/>
    </cofactor>
    <cofactor evidence="15">
        <name>Co(2+)</name>
        <dbReference type="ChEBI" id="CHEBI:48828"/>
    </cofactor>
    <text evidence="15">Binds 2 Zn(2+) or Co(2+) ions per subunit.</text>
</comment>
<keyword evidence="6 15" id="KW-0028">Amino-acid biosynthesis</keyword>
<evidence type="ECO:0000256" key="7">
    <source>
        <dbReference type="ARBA" id="ARBA00022723"/>
    </source>
</evidence>
<evidence type="ECO:0000259" key="16">
    <source>
        <dbReference type="Pfam" id="PF07687"/>
    </source>
</evidence>
<dbReference type="GO" id="GO:0019877">
    <property type="term" value="P:diaminopimelate biosynthetic process"/>
    <property type="evidence" value="ECO:0007669"/>
    <property type="project" value="UniProtKB-UniRule"/>
</dbReference>
<gene>
    <name evidence="15" type="primary">dapE</name>
    <name evidence="17" type="ORF">EVA93_01790</name>
</gene>
<feature type="binding site" evidence="15">
    <location>
        <position position="160"/>
    </location>
    <ligand>
        <name>Zn(2+)</name>
        <dbReference type="ChEBI" id="CHEBI:29105"/>
        <label>1</label>
    </ligand>
</feature>
<keyword evidence="11 15" id="KW-0457">Lysine biosynthesis</keyword>
<dbReference type="CDD" id="cd03891">
    <property type="entry name" value="M20_DapE_proteobac"/>
    <property type="match status" value="1"/>
</dbReference>
<feature type="domain" description="Peptidase M20 dimerisation" evidence="16">
    <location>
        <begin position="173"/>
        <end position="280"/>
    </location>
</feature>
<dbReference type="GO" id="GO:0009014">
    <property type="term" value="F:succinyl-diaminopimelate desuccinylase activity"/>
    <property type="evidence" value="ECO:0007669"/>
    <property type="project" value="UniProtKB-UniRule"/>
</dbReference>
<dbReference type="GO" id="GO:0009089">
    <property type="term" value="P:lysine biosynthetic process via diaminopimelate"/>
    <property type="evidence" value="ECO:0007669"/>
    <property type="project" value="UniProtKB-UniRule"/>
</dbReference>
<dbReference type="EMBL" id="SHBF01000006">
    <property type="protein sequence ID" value="RZO28049.1"/>
    <property type="molecule type" value="Genomic_DNA"/>
</dbReference>
<evidence type="ECO:0000256" key="9">
    <source>
        <dbReference type="ARBA" id="ARBA00022833"/>
    </source>
</evidence>
<dbReference type="PROSITE" id="PS00759">
    <property type="entry name" value="ARGE_DAPE_CPG2_2"/>
    <property type="match status" value="1"/>
</dbReference>
<dbReference type="PANTHER" id="PTHR43808">
    <property type="entry name" value="ACETYLORNITHINE DEACETYLASE"/>
    <property type="match status" value="1"/>
</dbReference>
<dbReference type="Proteomes" id="UP000318710">
    <property type="component" value="Unassembled WGS sequence"/>
</dbReference>
<comment type="similarity">
    <text evidence="2 15">Belongs to the peptidase M20A family. DapE subfamily.</text>
</comment>
<comment type="pathway">
    <text evidence="1 15">Amino-acid biosynthesis; L-lysine biosynthesis via DAP pathway; LL-2,6-diaminopimelate from (S)-tetrahydrodipicolinate (succinylase route): step 3/3.</text>
</comment>
<dbReference type="SUPFAM" id="SSF53187">
    <property type="entry name" value="Zn-dependent exopeptidases"/>
    <property type="match status" value="1"/>
</dbReference>
<evidence type="ECO:0000256" key="1">
    <source>
        <dbReference type="ARBA" id="ARBA00005130"/>
    </source>
</evidence>
<name>A0A520N3U2_9GAMM</name>
<keyword evidence="10 15" id="KW-0220">Diaminopimelate biosynthesis</keyword>
<accession>A0A520N3U2</accession>
<organism evidence="17 18">
    <name type="scientific">SAR86 cluster bacterium</name>
    <dbReference type="NCBI Taxonomy" id="2030880"/>
    <lineage>
        <taxon>Bacteria</taxon>
        <taxon>Pseudomonadati</taxon>
        <taxon>Pseudomonadota</taxon>
        <taxon>Gammaproteobacteria</taxon>
        <taxon>SAR86 cluster</taxon>
    </lineage>
</organism>
<feature type="active site" description="Proton acceptor" evidence="15">
    <location>
        <position position="130"/>
    </location>
</feature>
<evidence type="ECO:0000256" key="10">
    <source>
        <dbReference type="ARBA" id="ARBA00022915"/>
    </source>
</evidence>
<dbReference type="InterPro" id="IPR050072">
    <property type="entry name" value="Peptidase_M20A"/>
</dbReference>
<evidence type="ECO:0000256" key="2">
    <source>
        <dbReference type="ARBA" id="ARBA00006746"/>
    </source>
</evidence>
<evidence type="ECO:0000256" key="3">
    <source>
        <dbReference type="ARBA" id="ARBA00011738"/>
    </source>
</evidence>
<dbReference type="AlphaFoldDB" id="A0A520N3U2"/>
<dbReference type="SUPFAM" id="SSF55031">
    <property type="entry name" value="Bacterial exopeptidase dimerisation domain"/>
    <property type="match status" value="1"/>
</dbReference>
<dbReference type="Gene3D" id="3.40.630.10">
    <property type="entry name" value="Zn peptidases"/>
    <property type="match status" value="2"/>
</dbReference>
<dbReference type="GO" id="GO:0050897">
    <property type="term" value="F:cobalt ion binding"/>
    <property type="evidence" value="ECO:0007669"/>
    <property type="project" value="UniProtKB-UniRule"/>
</dbReference>
<dbReference type="InterPro" id="IPR002933">
    <property type="entry name" value="Peptidase_M20"/>
</dbReference>
<comment type="subunit">
    <text evidence="3 15">Homodimer.</text>
</comment>
<proteinExistence type="inferred from homology"/>
<dbReference type="NCBIfam" id="TIGR01246">
    <property type="entry name" value="dapE_proteo"/>
    <property type="match status" value="1"/>
</dbReference>
<dbReference type="Gene3D" id="3.30.70.360">
    <property type="match status" value="1"/>
</dbReference>
<keyword evidence="8 15" id="KW-0378">Hydrolase</keyword>
<dbReference type="InterPro" id="IPR036264">
    <property type="entry name" value="Bact_exopeptidase_dim_dom"/>
</dbReference>
<dbReference type="EC" id="3.5.1.18" evidence="4 15"/>
<comment type="caution">
    <text evidence="17">The sequence shown here is derived from an EMBL/GenBank/DDBJ whole genome shotgun (WGS) entry which is preliminary data.</text>
</comment>
<keyword evidence="12 15" id="KW-0170">Cobalt</keyword>
<comment type="function">
    <text evidence="15">Catalyzes the hydrolysis of N-succinyl-L,L-diaminopimelic acid (SDAP), forming succinate and LL-2,6-diaminopimelate (DAP), an intermediate involved in the bacterial biosynthesis of lysine and meso-diaminopimelic acid, an essential component of bacterial cell walls.</text>
</comment>
<dbReference type="InterPro" id="IPR001261">
    <property type="entry name" value="ArgE/DapE_CS"/>
</dbReference>
<evidence type="ECO:0000256" key="14">
    <source>
        <dbReference type="ARBA" id="ARBA00051301"/>
    </source>
</evidence>